<protein>
    <recommendedName>
        <fullName evidence="3">MYND-type domain-containing protein</fullName>
    </recommendedName>
</protein>
<dbReference type="Proteomes" id="UP001218218">
    <property type="component" value="Unassembled WGS sequence"/>
</dbReference>
<comment type="caution">
    <text evidence="1">The sequence shown here is derived from an EMBL/GenBank/DDBJ whole genome shotgun (WGS) entry which is preliminary data.</text>
</comment>
<dbReference type="EMBL" id="JARIHO010000039">
    <property type="protein sequence ID" value="KAJ7328266.1"/>
    <property type="molecule type" value="Genomic_DNA"/>
</dbReference>
<dbReference type="Gene3D" id="6.10.140.2220">
    <property type="match status" value="1"/>
</dbReference>
<proteinExistence type="predicted"/>
<gene>
    <name evidence="1" type="ORF">DFH08DRAFT_1023657</name>
</gene>
<name>A0AAD7EJ53_9AGAR</name>
<evidence type="ECO:0008006" key="3">
    <source>
        <dbReference type="Google" id="ProtNLM"/>
    </source>
</evidence>
<accession>A0AAD7EJ53</accession>
<reference evidence="1" key="1">
    <citation type="submission" date="2023-03" db="EMBL/GenBank/DDBJ databases">
        <title>Massive genome expansion in bonnet fungi (Mycena s.s.) driven by repeated elements and novel gene families across ecological guilds.</title>
        <authorList>
            <consortium name="Lawrence Berkeley National Laboratory"/>
            <person name="Harder C.B."/>
            <person name="Miyauchi S."/>
            <person name="Viragh M."/>
            <person name="Kuo A."/>
            <person name="Thoen E."/>
            <person name="Andreopoulos B."/>
            <person name="Lu D."/>
            <person name="Skrede I."/>
            <person name="Drula E."/>
            <person name="Henrissat B."/>
            <person name="Morin E."/>
            <person name="Kohler A."/>
            <person name="Barry K."/>
            <person name="LaButti K."/>
            <person name="Morin E."/>
            <person name="Salamov A."/>
            <person name="Lipzen A."/>
            <person name="Mereny Z."/>
            <person name="Hegedus B."/>
            <person name="Baldrian P."/>
            <person name="Stursova M."/>
            <person name="Weitz H."/>
            <person name="Taylor A."/>
            <person name="Grigoriev I.V."/>
            <person name="Nagy L.G."/>
            <person name="Martin F."/>
            <person name="Kauserud H."/>
        </authorList>
    </citation>
    <scope>NUCLEOTIDE SEQUENCE</scope>
    <source>
        <strain evidence="1">CBHHK002</strain>
    </source>
</reference>
<keyword evidence="2" id="KW-1185">Reference proteome</keyword>
<evidence type="ECO:0000313" key="1">
    <source>
        <dbReference type="EMBL" id="KAJ7328266.1"/>
    </source>
</evidence>
<dbReference type="AlphaFoldDB" id="A0AAD7EJ53"/>
<organism evidence="1 2">
    <name type="scientific">Mycena albidolilacea</name>
    <dbReference type="NCBI Taxonomy" id="1033008"/>
    <lineage>
        <taxon>Eukaryota</taxon>
        <taxon>Fungi</taxon>
        <taxon>Dikarya</taxon>
        <taxon>Basidiomycota</taxon>
        <taxon>Agaricomycotina</taxon>
        <taxon>Agaricomycetes</taxon>
        <taxon>Agaricomycetidae</taxon>
        <taxon>Agaricales</taxon>
        <taxon>Marasmiineae</taxon>
        <taxon>Mycenaceae</taxon>
        <taxon>Mycena</taxon>
    </lineage>
</organism>
<sequence length="270" mass="29340">MDFSVAAAGVGLPASTPCIPIAERYWTKIVKSPSSTTNNIATAHAHLIWCTGLFFGAEGRSIRLSDCMRAGTHAELAAKMGFGTAPAVIMLGRTLHRFRHGEDKKTFGKWTHFWAAVDVRAAEVQAELDKEDAKRFVRPSRYKCSAPGCPVQASKGSMLRACAGKCEDAYKLRYCTKECQVADGKTHKRMCKPGLEAPQSEAPLPSRSPMNPSFTVGRFEMSPDWSLPTQSKNPTFKTARNGEYSVEIGGINVHTSPSQLSAQGVLSADK</sequence>
<evidence type="ECO:0000313" key="2">
    <source>
        <dbReference type="Proteomes" id="UP001218218"/>
    </source>
</evidence>
<dbReference type="SUPFAM" id="SSF144232">
    <property type="entry name" value="HIT/MYND zinc finger-like"/>
    <property type="match status" value="1"/>
</dbReference>